<evidence type="ECO:0000256" key="8">
    <source>
        <dbReference type="PIRSR" id="PIRSR601834-1"/>
    </source>
</evidence>
<dbReference type="InterPro" id="IPR017927">
    <property type="entry name" value="FAD-bd_FR_type"/>
</dbReference>
<dbReference type="PANTHER" id="PTHR19370:SF189">
    <property type="entry name" value="CYTOCHROME C MITOCHONDRIAL IMPORT FACTOR CYC2"/>
    <property type="match status" value="1"/>
</dbReference>
<dbReference type="InterPro" id="IPR001834">
    <property type="entry name" value="CBR-like"/>
</dbReference>
<dbReference type="Pfam" id="PF00970">
    <property type="entry name" value="FAD_binding_6"/>
    <property type="match status" value="1"/>
</dbReference>
<reference evidence="11" key="2">
    <citation type="journal article" date="2023" name="IMA Fungus">
        <title>Comparative genomic study of the Penicillium genus elucidates a diverse pangenome and 15 lateral gene transfer events.</title>
        <authorList>
            <person name="Petersen C."/>
            <person name="Sorensen T."/>
            <person name="Nielsen M.R."/>
            <person name="Sondergaard T.E."/>
            <person name="Sorensen J.L."/>
            <person name="Fitzpatrick D.A."/>
            <person name="Frisvad J.C."/>
            <person name="Nielsen K.L."/>
        </authorList>
    </citation>
    <scope>NUCLEOTIDE SEQUENCE</scope>
    <source>
        <strain evidence="11">IBT 30069</strain>
    </source>
</reference>
<evidence type="ECO:0000256" key="7">
    <source>
        <dbReference type="ARBA" id="ARBA00023136"/>
    </source>
</evidence>
<evidence type="ECO:0000256" key="5">
    <source>
        <dbReference type="ARBA" id="ARBA00022827"/>
    </source>
</evidence>
<dbReference type="GO" id="GO:0016020">
    <property type="term" value="C:membrane"/>
    <property type="evidence" value="ECO:0007669"/>
    <property type="project" value="UniProtKB-SubCell"/>
</dbReference>
<dbReference type="InterPro" id="IPR039261">
    <property type="entry name" value="FNR_nucleotide-bd"/>
</dbReference>
<dbReference type="SUPFAM" id="SSF52343">
    <property type="entry name" value="Ferredoxin reductase-like, C-terminal NADP-linked domain"/>
    <property type="match status" value="1"/>
</dbReference>
<dbReference type="GO" id="GO:0016491">
    <property type="term" value="F:oxidoreductase activity"/>
    <property type="evidence" value="ECO:0007669"/>
    <property type="project" value="UniProtKB-KW"/>
</dbReference>
<feature type="domain" description="FAD-binding FR-type" evidence="10">
    <location>
        <begin position="98"/>
        <end position="215"/>
    </location>
</feature>
<evidence type="ECO:0000313" key="11">
    <source>
        <dbReference type="EMBL" id="KAJ5107580.1"/>
    </source>
</evidence>
<dbReference type="CDD" id="cd06183">
    <property type="entry name" value="cyt_b5_reduct_like"/>
    <property type="match status" value="1"/>
</dbReference>
<evidence type="ECO:0000256" key="2">
    <source>
        <dbReference type="ARBA" id="ARBA00004370"/>
    </source>
</evidence>
<evidence type="ECO:0000313" key="12">
    <source>
        <dbReference type="Proteomes" id="UP001149165"/>
    </source>
</evidence>
<feature type="binding site" evidence="8">
    <location>
        <position position="157"/>
    </location>
    <ligand>
        <name>FAD</name>
        <dbReference type="ChEBI" id="CHEBI:57692"/>
    </ligand>
</feature>
<dbReference type="GO" id="GO:0005739">
    <property type="term" value="C:mitochondrion"/>
    <property type="evidence" value="ECO:0007669"/>
    <property type="project" value="TreeGrafter"/>
</dbReference>
<dbReference type="InterPro" id="IPR017938">
    <property type="entry name" value="Riboflavin_synthase-like_b-brl"/>
</dbReference>
<evidence type="ECO:0000256" key="9">
    <source>
        <dbReference type="SAM" id="MobiDB-lite"/>
    </source>
</evidence>
<accession>A0A9W9KID4</accession>
<evidence type="ECO:0000256" key="6">
    <source>
        <dbReference type="ARBA" id="ARBA00023002"/>
    </source>
</evidence>
<evidence type="ECO:0000256" key="4">
    <source>
        <dbReference type="ARBA" id="ARBA00022630"/>
    </source>
</evidence>
<dbReference type="PRINTS" id="PR00406">
    <property type="entry name" value="CYTB5RDTASE"/>
</dbReference>
<dbReference type="PANTHER" id="PTHR19370">
    <property type="entry name" value="NADH-CYTOCHROME B5 REDUCTASE"/>
    <property type="match status" value="1"/>
</dbReference>
<feature type="binding site" evidence="8">
    <location>
        <position position="155"/>
    </location>
    <ligand>
        <name>FAD</name>
        <dbReference type="ChEBI" id="CHEBI:57692"/>
    </ligand>
</feature>
<feature type="region of interest" description="Disordered" evidence="9">
    <location>
        <begin position="42"/>
        <end position="64"/>
    </location>
</feature>
<keyword evidence="4 8" id="KW-0285">Flavoprotein</keyword>
<dbReference type="Proteomes" id="UP001149165">
    <property type="component" value="Unassembled WGS sequence"/>
</dbReference>
<keyword evidence="12" id="KW-1185">Reference proteome</keyword>
<reference evidence="11" key="1">
    <citation type="submission" date="2022-11" db="EMBL/GenBank/DDBJ databases">
        <authorList>
            <person name="Petersen C."/>
        </authorList>
    </citation>
    <scope>NUCLEOTIDE SEQUENCE</scope>
    <source>
        <strain evidence="11">IBT 30069</strain>
    </source>
</reference>
<dbReference type="EMBL" id="JAPQKH010000003">
    <property type="protein sequence ID" value="KAJ5107580.1"/>
    <property type="molecule type" value="Genomic_DNA"/>
</dbReference>
<dbReference type="InterPro" id="IPR008333">
    <property type="entry name" value="Cbr1-like_FAD-bd_dom"/>
</dbReference>
<keyword evidence="5 8" id="KW-0274">FAD</keyword>
<evidence type="ECO:0000259" key="10">
    <source>
        <dbReference type="PROSITE" id="PS51384"/>
    </source>
</evidence>
<feature type="compositionally biased region" description="Low complexity" evidence="9">
    <location>
        <begin position="42"/>
        <end position="63"/>
    </location>
</feature>
<dbReference type="Gene3D" id="2.40.30.10">
    <property type="entry name" value="Translation factors"/>
    <property type="match status" value="1"/>
</dbReference>
<evidence type="ECO:0000256" key="1">
    <source>
        <dbReference type="ARBA" id="ARBA00001974"/>
    </source>
</evidence>
<dbReference type="SUPFAM" id="SSF63380">
    <property type="entry name" value="Riboflavin synthase domain-like"/>
    <property type="match status" value="1"/>
</dbReference>
<keyword evidence="7" id="KW-0472">Membrane</keyword>
<name>A0A9W9KID4_9EURO</name>
<comment type="cofactor">
    <cofactor evidence="1 8">
        <name>FAD</name>
        <dbReference type="ChEBI" id="CHEBI:57692"/>
    </cofactor>
</comment>
<comment type="subcellular location">
    <subcellularLocation>
        <location evidence="2">Membrane</location>
    </subcellularLocation>
</comment>
<comment type="caution">
    <text evidence="11">The sequence shown here is derived from an EMBL/GenBank/DDBJ whole genome shotgun (WGS) entry which is preliminary data.</text>
</comment>
<feature type="binding site" evidence="8">
    <location>
        <position position="191"/>
    </location>
    <ligand>
        <name>FAD</name>
        <dbReference type="ChEBI" id="CHEBI:57692"/>
    </ligand>
</feature>
<gene>
    <name evidence="11" type="ORF">N7456_004255</name>
</gene>
<comment type="similarity">
    <text evidence="3">Belongs to the flavoprotein pyridine nucleotide cytochrome reductase family.</text>
</comment>
<dbReference type="Gene3D" id="3.40.50.80">
    <property type="entry name" value="Nucleotide-binding domain of ferredoxin-NADP reductase (FNR) module"/>
    <property type="match status" value="1"/>
</dbReference>
<evidence type="ECO:0000256" key="3">
    <source>
        <dbReference type="ARBA" id="ARBA00006105"/>
    </source>
</evidence>
<dbReference type="AlphaFoldDB" id="A0A9W9KID4"/>
<sequence>MRVPISPQCCSCSCSYSRTIQQTAIRSRRYASTCASTSASTATTATSSAPPAPATPNSTPNPSRKNRWLGILFVTAAAAGAGAYLRSQGPGSATLNQDTFTKYSLVSREPVSSTSSLFTLRPRYPSGSNYDVYEEAWKIGVWSVMFKQPQLQIGRDYTPLPTTAATTLTVDEENEGYLRFFIRKDPFGEVSRYLHNLSIGADIEMRGPQFECIIPEETQEIVFIAGGTGIAPALQAGYSLLNNKEQESPKPKIHILWANRLKEDCIGGESDTAKVASSRGSWFSGWFGSSKPNDAPNQPTTMPHEDQQTSLVVKELEALKSQYPGQVKVDYYLDEENRFIGKQDISDVVKRSSSADDSHNKKMILVSGPEGFIGYMAGPKIWAQGQELQGPVKGVIKELDLNGWGVWKL</sequence>
<proteinExistence type="inferred from homology"/>
<keyword evidence="6" id="KW-0560">Oxidoreductase</keyword>
<feature type="binding site" evidence="8">
    <location>
        <position position="190"/>
    </location>
    <ligand>
        <name>FAD</name>
        <dbReference type="ChEBI" id="CHEBI:57692"/>
    </ligand>
</feature>
<dbReference type="OrthoDB" id="432685at2759"/>
<protein>
    <recommendedName>
        <fullName evidence="10">FAD-binding FR-type domain-containing protein</fullName>
    </recommendedName>
</protein>
<dbReference type="PROSITE" id="PS51384">
    <property type="entry name" value="FAD_FR"/>
    <property type="match status" value="1"/>
</dbReference>
<organism evidence="11 12">
    <name type="scientific">Penicillium angulare</name>
    <dbReference type="NCBI Taxonomy" id="116970"/>
    <lineage>
        <taxon>Eukaryota</taxon>
        <taxon>Fungi</taxon>
        <taxon>Dikarya</taxon>
        <taxon>Ascomycota</taxon>
        <taxon>Pezizomycotina</taxon>
        <taxon>Eurotiomycetes</taxon>
        <taxon>Eurotiomycetidae</taxon>
        <taxon>Eurotiales</taxon>
        <taxon>Aspergillaceae</taxon>
        <taxon>Penicillium</taxon>
    </lineage>
</organism>